<evidence type="ECO:0000313" key="1">
    <source>
        <dbReference type="EMBL" id="TFK69086.1"/>
    </source>
</evidence>
<sequence>MISSIALLTLLAGAALVHADVVPDTPGPGDVFKEGSTCKVTWDADTDKGSSTWKDMSIQLMSGDNFNMVPVTTVTTGADGSASGEFDYPCPDVTPNSPIYFYQFTSPTAANKTWTTRFTIAAADGSTTPPQNAVQPGGDNIPWGVGALTDPSKAVPPPAYLTGASTGSPPNGTAPATSGVASSGVPPSGPAASSFTSVKLSSTSPANPSVPVNSSTATNPNANGAVASVGSWNMGAAVVASVFTLALAL</sequence>
<reference evidence="1 2" key="1">
    <citation type="journal article" date="2019" name="Nat. Ecol. Evol.">
        <title>Megaphylogeny resolves global patterns of mushroom evolution.</title>
        <authorList>
            <person name="Varga T."/>
            <person name="Krizsan K."/>
            <person name="Foldi C."/>
            <person name="Dima B."/>
            <person name="Sanchez-Garcia M."/>
            <person name="Sanchez-Ramirez S."/>
            <person name="Szollosi G.J."/>
            <person name="Szarkandi J.G."/>
            <person name="Papp V."/>
            <person name="Albert L."/>
            <person name="Andreopoulos W."/>
            <person name="Angelini C."/>
            <person name="Antonin V."/>
            <person name="Barry K.W."/>
            <person name="Bougher N.L."/>
            <person name="Buchanan P."/>
            <person name="Buyck B."/>
            <person name="Bense V."/>
            <person name="Catcheside P."/>
            <person name="Chovatia M."/>
            <person name="Cooper J."/>
            <person name="Damon W."/>
            <person name="Desjardin D."/>
            <person name="Finy P."/>
            <person name="Geml J."/>
            <person name="Haridas S."/>
            <person name="Hughes K."/>
            <person name="Justo A."/>
            <person name="Karasinski D."/>
            <person name="Kautmanova I."/>
            <person name="Kiss B."/>
            <person name="Kocsube S."/>
            <person name="Kotiranta H."/>
            <person name="LaButti K.M."/>
            <person name="Lechner B.E."/>
            <person name="Liimatainen K."/>
            <person name="Lipzen A."/>
            <person name="Lukacs Z."/>
            <person name="Mihaltcheva S."/>
            <person name="Morgado L.N."/>
            <person name="Niskanen T."/>
            <person name="Noordeloos M.E."/>
            <person name="Ohm R.A."/>
            <person name="Ortiz-Santana B."/>
            <person name="Ovrebo C."/>
            <person name="Racz N."/>
            <person name="Riley R."/>
            <person name="Savchenko A."/>
            <person name="Shiryaev A."/>
            <person name="Soop K."/>
            <person name="Spirin V."/>
            <person name="Szebenyi C."/>
            <person name="Tomsovsky M."/>
            <person name="Tulloss R.E."/>
            <person name="Uehling J."/>
            <person name="Grigoriev I.V."/>
            <person name="Vagvolgyi C."/>
            <person name="Papp T."/>
            <person name="Martin F.M."/>
            <person name="Miettinen O."/>
            <person name="Hibbett D.S."/>
            <person name="Nagy L.G."/>
        </authorList>
    </citation>
    <scope>NUCLEOTIDE SEQUENCE [LARGE SCALE GENOMIC DNA]</scope>
    <source>
        <strain evidence="1 2">NL-1719</strain>
    </source>
</reference>
<organism evidence="1 2">
    <name type="scientific">Pluteus cervinus</name>
    <dbReference type="NCBI Taxonomy" id="181527"/>
    <lineage>
        <taxon>Eukaryota</taxon>
        <taxon>Fungi</taxon>
        <taxon>Dikarya</taxon>
        <taxon>Basidiomycota</taxon>
        <taxon>Agaricomycotina</taxon>
        <taxon>Agaricomycetes</taxon>
        <taxon>Agaricomycetidae</taxon>
        <taxon>Agaricales</taxon>
        <taxon>Pluteineae</taxon>
        <taxon>Pluteaceae</taxon>
        <taxon>Pluteus</taxon>
    </lineage>
</organism>
<dbReference type="Proteomes" id="UP000308600">
    <property type="component" value="Unassembled WGS sequence"/>
</dbReference>
<evidence type="ECO:0000313" key="2">
    <source>
        <dbReference type="Proteomes" id="UP000308600"/>
    </source>
</evidence>
<protein>
    <submittedName>
        <fullName evidence="1">Uncharacterized protein</fullName>
    </submittedName>
</protein>
<keyword evidence="2" id="KW-1185">Reference proteome</keyword>
<accession>A0ACD3AU23</accession>
<gene>
    <name evidence="1" type="ORF">BDN72DRAFT_626035</name>
</gene>
<proteinExistence type="predicted"/>
<dbReference type="EMBL" id="ML208337">
    <property type="protein sequence ID" value="TFK69086.1"/>
    <property type="molecule type" value="Genomic_DNA"/>
</dbReference>
<name>A0ACD3AU23_9AGAR</name>